<keyword evidence="6" id="KW-1185">Reference proteome</keyword>
<keyword evidence="2" id="KW-0378">Hydrolase</keyword>
<dbReference type="GO" id="GO:0003678">
    <property type="term" value="F:DNA helicase activity"/>
    <property type="evidence" value="ECO:0007669"/>
    <property type="project" value="InterPro"/>
</dbReference>
<dbReference type="PANTHER" id="PTHR11472">
    <property type="entry name" value="DNA REPAIR DEAD HELICASE RAD3/XP-D SUBFAMILY MEMBER"/>
    <property type="match status" value="1"/>
</dbReference>
<protein>
    <recommendedName>
        <fullName evidence="4">Helicase ATP-binding domain-containing protein</fullName>
    </recommendedName>
</protein>
<evidence type="ECO:0000256" key="3">
    <source>
        <dbReference type="ARBA" id="ARBA00022840"/>
    </source>
</evidence>
<dbReference type="InterPro" id="IPR057498">
    <property type="entry name" value="Rtel1_ARCH"/>
</dbReference>
<evidence type="ECO:0000313" key="5">
    <source>
        <dbReference type="EMBL" id="POI25565.1"/>
    </source>
</evidence>
<dbReference type="GO" id="GO:0016818">
    <property type="term" value="F:hydrolase activity, acting on acid anhydrides, in phosphorus-containing anhydrides"/>
    <property type="evidence" value="ECO:0007669"/>
    <property type="project" value="InterPro"/>
</dbReference>
<feature type="domain" description="Helicase ATP-binding" evidence="4">
    <location>
        <begin position="1"/>
        <end position="172"/>
    </location>
</feature>
<dbReference type="InterPro" id="IPR027417">
    <property type="entry name" value="P-loop_NTPase"/>
</dbReference>
<dbReference type="GO" id="GO:0070182">
    <property type="term" value="F:DNA polymerase binding"/>
    <property type="evidence" value="ECO:0007669"/>
    <property type="project" value="TreeGrafter"/>
</dbReference>
<dbReference type="GO" id="GO:0010569">
    <property type="term" value="P:regulation of double-strand break repair via homologous recombination"/>
    <property type="evidence" value="ECO:0007669"/>
    <property type="project" value="TreeGrafter"/>
</dbReference>
<keyword evidence="3" id="KW-0067">ATP-binding</keyword>
<dbReference type="PROSITE" id="PS51193">
    <property type="entry name" value="HELICASE_ATP_BIND_2"/>
    <property type="match status" value="1"/>
</dbReference>
<gene>
    <name evidence="5" type="ORF">CIB84_010685</name>
</gene>
<evidence type="ECO:0000259" key="4">
    <source>
        <dbReference type="PROSITE" id="PS51193"/>
    </source>
</evidence>
<evidence type="ECO:0000256" key="1">
    <source>
        <dbReference type="ARBA" id="ARBA00022741"/>
    </source>
</evidence>
<dbReference type="InterPro" id="IPR014013">
    <property type="entry name" value="Helic_SF1/SF2_ATP-bd_DinG/Rad3"/>
</dbReference>
<accession>A0A2P4SN61</accession>
<dbReference type="SMART" id="SM00488">
    <property type="entry name" value="DEXDc2"/>
    <property type="match status" value="1"/>
</dbReference>
<dbReference type="InterPro" id="IPR045028">
    <property type="entry name" value="DinG/Rad3-like"/>
</dbReference>
<dbReference type="AlphaFoldDB" id="A0A2P4SN61"/>
<feature type="non-terminal residue" evidence="5">
    <location>
        <position position="1"/>
    </location>
</feature>
<proteinExistence type="predicted"/>
<dbReference type="OrthoDB" id="19182at2759"/>
<dbReference type="GO" id="GO:0005634">
    <property type="term" value="C:nucleus"/>
    <property type="evidence" value="ECO:0007669"/>
    <property type="project" value="TreeGrafter"/>
</dbReference>
<evidence type="ECO:0000256" key="2">
    <source>
        <dbReference type="ARBA" id="ARBA00022801"/>
    </source>
</evidence>
<keyword evidence="1" id="KW-0547">Nucleotide-binding</keyword>
<dbReference type="GO" id="GO:0045910">
    <property type="term" value="P:negative regulation of DNA recombination"/>
    <property type="evidence" value="ECO:0007669"/>
    <property type="project" value="TreeGrafter"/>
</dbReference>
<sequence>VCIFCLNRPKVCVLGSREQLCINPEVKRQESNHMQIYMCRKKVMARACHFYNNVEEKSTEKELMDSIMDIEDLVKNGSKHRACPYYLSRSLKQQADIIFMPYNYLLDAKSRRAHNIELKGTVVILDEAHNVERLCEESSSFDLTAYDLASAIDVMNVVLEEQAKVVQQNEVNAEFNMESISSGLNMELEDIAKIKKILLQLESAIDAVELPPNGSGVTKDGSYIFELFAEAQITFQTKTSLLESLDQILQFLSGRKSVNLSIISLGLFSLTQCIIRTVFNIDPPEGTTSFVPPQSISRYYKVHIHLDNSNQKKKKERTDLWDSSAAKKQGTEFALRFQQKLD</sequence>
<dbReference type="PANTHER" id="PTHR11472:SF34">
    <property type="entry name" value="REGULATOR OF TELOMERE ELONGATION HELICASE 1"/>
    <property type="match status" value="1"/>
</dbReference>
<reference evidence="5 6" key="1">
    <citation type="submission" date="2018-01" db="EMBL/GenBank/DDBJ databases">
        <title>Comparison of the Chinese Bamboo Partridge and Red Junglefowl genome sequences highlights the importance of demography in genome evolution.</title>
        <authorList>
            <person name="Tiley G.P."/>
            <person name="Kimball R.T."/>
            <person name="Braun E.L."/>
            <person name="Burleigh J.G."/>
        </authorList>
    </citation>
    <scope>NUCLEOTIDE SEQUENCE [LARGE SCALE GENOMIC DNA]</scope>
    <source>
        <strain evidence="5">RTK389</strain>
        <tissue evidence="5">Blood</tissue>
    </source>
</reference>
<dbReference type="InterPro" id="IPR010614">
    <property type="entry name" value="RAD3-like_helicase_DEAD"/>
</dbReference>
<organism evidence="5 6">
    <name type="scientific">Bambusicola thoracicus</name>
    <name type="common">Chinese bamboo-partridge</name>
    <name type="synonym">Perdix thoracica</name>
    <dbReference type="NCBI Taxonomy" id="9083"/>
    <lineage>
        <taxon>Eukaryota</taxon>
        <taxon>Metazoa</taxon>
        <taxon>Chordata</taxon>
        <taxon>Craniata</taxon>
        <taxon>Vertebrata</taxon>
        <taxon>Euteleostomi</taxon>
        <taxon>Archelosauria</taxon>
        <taxon>Archosauria</taxon>
        <taxon>Dinosauria</taxon>
        <taxon>Saurischia</taxon>
        <taxon>Theropoda</taxon>
        <taxon>Coelurosauria</taxon>
        <taxon>Aves</taxon>
        <taxon>Neognathae</taxon>
        <taxon>Galloanserae</taxon>
        <taxon>Galliformes</taxon>
        <taxon>Phasianidae</taxon>
        <taxon>Perdicinae</taxon>
        <taxon>Bambusicola</taxon>
    </lineage>
</organism>
<dbReference type="GO" id="GO:0090657">
    <property type="term" value="P:telomeric loop disassembly"/>
    <property type="evidence" value="ECO:0007669"/>
    <property type="project" value="TreeGrafter"/>
</dbReference>
<dbReference type="Gene3D" id="3.40.50.300">
    <property type="entry name" value="P-loop containing nucleotide triphosphate hydrolases"/>
    <property type="match status" value="1"/>
</dbReference>
<name>A0A2P4SN61_BAMTH</name>
<dbReference type="InterPro" id="IPR006554">
    <property type="entry name" value="Helicase-like_DEXD_c2"/>
</dbReference>
<dbReference type="Pfam" id="PF06733">
    <property type="entry name" value="DEAD_2"/>
    <property type="match status" value="1"/>
</dbReference>
<dbReference type="Pfam" id="PF23109">
    <property type="entry name" value="ARCH_RTEL1"/>
    <property type="match status" value="1"/>
</dbReference>
<dbReference type="Proteomes" id="UP000237246">
    <property type="component" value="Unassembled WGS sequence"/>
</dbReference>
<dbReference type="GO" id="GO:1904430">
    <property type="term" value="P:negative regulation of t-circle formation"/>
    <property type="evidence" value="ECO:0007669"/>
    <property type="project" value="TreeGrafter"/>
</dbReference>
<evidence type="ECO:0000313" key="6">
    <source>
        <dbReference type="Proteomes" id="UP000237246"/>
    </source>
</evidence>
<dbReference type="EMBL" id="PPHD01033585">
    <property type="protein sequence ID" value="POI25565.1"/>
    <property type="molecule type" value="Genomic_DNA"/>
</dbReference>
<comment type="caution">
    <text evidence="5">The sequence shown here is derived from an EMBL/GenBank/DDBJ whole genome shotgun (WGS) entry which is preliminary data.</text>
</comment>
<dbReference type="GO" id="GO:0005524">
    <property type="term" value="F:ATP binding"/>
    <property type="evidence" value="ECO:0007669"/>
    <property type="project" value="UniProtKB-KW"/>
</dbReference>
<dbReference type="GO" id="GO:0003677">
    <property type="term" value="F:DNA binding"/>
    <property type="evidence" value="ECO:0007669"/>
    <property type="project" value="InterPro"/>
</dbReference>